<dbReference type="InterPro" id="IPR029069">
    <property type="entry name" value="HotDog_dom_sf"/>
</dbReference>
<dbReference type="SUPFAM" id="SSF54637">
    <property type="entry name" value="Thioesterase/thiol ester dehydrase-isomerase"/>
    <property type="match status" value="1"/>
</dbReference>
<evidence type="ECO:0000313" key="2">
    <source>
        <dbReference type="Proteomes" id="UP000464657"/>
    </source>
</evidence>
<keyword evidence="2" id="KW-1185">Reference proteome</keyword>
<dbReference type="InterPro" id="IPR027961">
    <property type="entry name" value="DUF4442"/>
</dbReference>
<dbReference type="RefSeq" id="WP_160131572.1">
    <property type="nucleotide sequence ID" value="NZ_CP019288.1"/>
</dbReference>
<name>A0A7L4ZUH4_9FLAO</name>
<evidence type="ECO:0000313" key="1">
    <source>
        <dbReference type="EMBL" id="QHI39064.1"/>
    </source>
</evidence>
<organism evidence="1 2">
    <name type="scientific">Kordia antarctica</name>
    <dbReference type="NCBI Taxonomy" id="1218801"/>
    <lineage>
        <taxon>Bacteria</taxon>
        <taxon>Pseudomonadati</taxon>
        <taxon>Bacteroidota</taxon>
        <taxon>Flavobacteriia</taxon>
        <taxon>Flavobacteriales</taxon>
        <taxon>Flavobacteriaceae</taxon>
        <taxon>Kordia</taxon>
    </lineage>
</organism>
<dbReference type="Gene3D" id="3.10.129.10">
    <property type="entry name" value="Hotdog Thioesterase"/>
    <property type="match status" value="1"/>
</dbReference>
<dbReference type="KEGG" id="kan:IMCC3317_44650"/>
<dbReference type="Proteomes" id="UP000464657">
    <property type="component" value="Chromosome"/>
</dbReference>
<evidence type="ECO:0008006" key="3">
    <source>
        <dbReference type="Google" id="ProtNLM"/>
    </source>
</evidence>
<dbReference type="Pfam" id="PF14539">
    <property type="entry name" value="DUF4442"/>
    <property type="match status" value="1"/>
</dbReference>
<sequence>MAKKLTPSKINTFLLFKLPSAFFSGVRLKEITQEIATVTVKHRWINQNPFKSLYWATQGMASELATGVLVIQEIEGSGEKISMLVRSQKGTFTKKATGRIRFICKDGLKVKNAIEKAIATGEGQSITLYAEGFDEAGESVSNFEYEWGIKLKKKK</sequence>
<protein>
    <recommendedName>
        <fullName evidence="3">Thioesterase</fullName>
    </recommendedName>
</protein>
<accession>A0A7L4ZUH4</accession>
<reference evidence="1 2" key="1">
    <citation type="journal article" date="2013" name="Int. J. Syst. Evol. Microbiol.">
        <title>Kordia antarctica sp. nov., isolated from Antarctic seawater.</title>
        <authorList>
            <person name="Baek K."/>
            <person name="Choi A."/>
            <person name="Kang I."/>
            <person name="Lee K."/>
            <person name="Cho J.C."/>
        </authorList>
    </citation>
    <scope>NUCLEOTIDE SEQUENCE [LARGE SCALE GENOMIC DNA]</scope>
    <source>
        <strain evidence="1 2">IMCC3317</strain>
    </source>
</reference>
<proteinExistence type="predicted"/>
<dbReference type="EMBL" id="CP019288">
    <property type="protein sequence ID" value="QHI39064.1"/>
    <property type="molecule type" value="Genomic_DNA"/>
</dbReference>
<gene>
    <name evidence="1" type="ORF">IMCC3317_44650</name>
</gene>
<dbReference type="AlphaFoldDB" id="A0A7L4ZUH4"/>
<dbReference type="OrthoDB" id="9153186at2"/>